<dbReference type="PANTHER" id="PTHR43244:SF1">
    <property type="entry name" value="5,10-METHYLENETETRAHYDROMETHANOPTERIN REDUCTASE"/>
    <property type="match status" value="1"/>
</dbReference>
<dbReference type="InterPro" id="IPR019951">
    <property type="entry name" value="F420_OxRdatse_Rv3520c_pred"/>
</dbReference>
<dbReference type="Proteomes" id="UP000265509">
    <property type="component" value="Unassembled WGS sequence"/>
</dbReference>
<evidence type="ECO:0000313" key="3">
    <source>
        <dbReference type="EMBL" id="RLQ20412.1"/>
    </source>
</evidence>
<dbReference type="SUPFAM" id="SSF51679">
    <property type="entry name" value="Bacterial luciferase-like"/>
    <property type="match status" value="1"/>
</dbReference>
<evidence type="ECO:0000313" key="4">
    <source>
        <dbReference type="Proteomes" id="UP000265509"/>
    </source>
</evidence>
<evidence type="ECO:0000256" key="1">
    <source>
        <dbReference type="ARBA" id="ARBA00023002"/>
    </source>
</evidence>
<dbReference type="InterPro" id="IPR050564">
    <property type="entry name" value="F420-G6PD/mer"/>
</dbReference>
<reference evidence="3 4" key="1">
    <citation type="submission" date="2018-07" db="EMBL/GenBank/DDBJ databases">
        <title>Halioglobus sp. genome submission.</title>
        <authorList>
            <person name="Ye M.-Q."/>
            <person name="Du Z.-J."/>
        </authorList>
    </citation>
    <scope>NUCLEOTIDE SEQUENCE [LARGE SCALE GENOMIC DNA]</scope>
    <source>
        <strain evidence="3 4">U0301</strain>
    </source>
</reference>
<dbReference type="RefSeq" id="WP_117957248.1">
    <property type="nucleotide sequence ID" value="NZ_QRAN01000028.1"/>
</dbReference>
<dbReference type="Gene3D" id="3.20.20.30">
    <property type="entry name" value="Luciferase-like domain"/>
    <property type="match status" value="1"/>
</dbReference>
<dbReference type="NCBIfam" id="TIGR03559">
    <property type="entry name" value="F420_Rv3520c"/>
    <property type="match status" value="1"/>
</dbReference>
<accession>A0A3L7DX80</accession>
<dbReference type="OrthoDB" id="7239898at2"/>
<dbReference type="Pfam" id="PF00296">
    <property type="entry name" value="Bac_luciferase"/>
    <property type="match status" value="1"/>
</dbReference>
<proteinExistence type="predicted"/>
<organism evidence="3 4">
    <name type="scientific">Seongchinamella sediminis</name>
    <dbReference type="NCBI Taxonomy" id="2283635"/>
    <lineage>
        <taxon>Bacteria</taxon>
        <taxon>Pseudomonadati</taxon>
        <taxon>Pseudomonadota</taxon>
        <taxon>Gammaproteobacteria</taxon>
        <taxon>Cellvibrionales</taxon>
        <taxon>Halieaceae</taxon>
        <taxon>Seongchinamella</taxon>
    </lineage>
</organism>
<dbReference type="GO" id="GO:0016705">
    <property type="term" value="F:oxidoreductase activity, acting on paired donors, with incorporation or reduction of molecular oxygen"/>
    <property type="evidence" value="ECO:0007669"/>
    <property type="project" value="InterPro"/>
</dbReference>
<comment type="caution">
    <text evidence="3">The sequence shown here is derived from an EMBL/GenBank/DDBJ whole genome shotgun (WGS) entry which is preliminary data.</text>
</comment>
<dbReference type="CDD" id="cd01097">
    <property type="entry name" value="Tetrahydromethanopterin_reductase"/>
    <property type="match status" value="1"/>
</dbReference>
<evidence type="ECO:0000259" key="2">
    <source>
        <dbReference type="Pfam" id="PF00296"/>
    </source>
</evidence>
<gene>
    <name evidence="3" type="ORF">DWB85_17855</name>
</gene>
<keyword evidence="1" id="KW-0560">Oxidoreductase</keyword>
<dbReference type="PANTHER" id="PTHR43244">
    <property type="match status" value="1"/>
</dbReference>
<dbReference type="InterPro" id="IPR036661">
    <property type="entry name" value="Luciferase-like_sf"/>
</dbReference>
<dbReference type="InterPro" id="IPR011251">
    <property type="entry name" value="Luciferase-like_dom"/>
</dbReference>
<keyword evidence="4" id="KW-1185">Reference proteome</keyword>
<feature type="domain" description="Luciferase-like" evidence="2">
    <location>
        <begin position="20"/>
        <end position="319"/>
    </location>
</feature>
<sequence length="338" mass="37038">MSKLKLGLQLGYWGALCPGENHTRLAQEAESLGFDSVWTAESWGNDCFTPLAWIGAQTSTIRLGTSVAQLSARTPTACAMATLALDALSGGRMILGLGVSGPQVVEGWYGQPYSKPVTRTREYVDIIRQVLAREAPVTSDAEFYPLPYRGPGAWGMGKPLKSITHPVRADVPIFIGAEGPRNVSQTAQIADGWLPLYYSPYRQQVYADQLLDAREGFEISPTVMVSINDDLEQALYPVKAMLGFYIGGMGAAKRNFHKELMARMGFPDEAEDIQRLFLAGKRDEGVAAVPDQFADEISLCGPKARIREKLQDWQNSPVTSLLINGDPQLLRDMAELVL</sequence>
<dbReference type="AlphaFoldDB" id="A0A3L7DX80"/>
<name>A0A3L7DX80_9GAMM</name>
<dbReference type="EMBL" id="QRAN01000028">
    <property type="protein sequence ID" value="RLQ20412.1"/>
    <property type="molecule type" value="Genomic_DNA"/>
</dbReference>
<protein>
    <submittedName>
        <fullName evidence="3">LLM class F420-dependent oxidoreductase</fullName>
    </submittedName>
</protein>